<reference evidence="1 4" key="2">
    <citation type="submission" date="2019-12" db="EMBL/GenBank/DDBJ databases">
        <title>Draft genome sequence of Labilibaculum sp. strain 44 isolated from deep waters of Black Sea.</title>
        <authorList>
            <person name="Yadav S."/>
            <person name="Villanueva L."/>
        </authorList>
    </citation>
    <scope>NUCLEOTIDE SEQUENCE [LARGE SCALE GENOMIC DNA]</scope>
    <source>
        <strain evidence="1 4">44</strain>
    </source>
</reference>
<evidence type="ECO:0000313" key="2">
    <source>
        <dbReference type="EMBL" id="MVB06166.1"/>
    </source>
</evidence>
<dbReference type="Proteomes" id="UP000462449">
    <property type="component" value="Unassembled WGS sequence"/>
</dbReference>
<sequence length="108" mass="12795">MKIFRKLIQKFVSNQDSFEYKEFERNEKCYCGNGKKYKQCHLFILNRKGKLALHETNLNTGEIRVKIYSERKYKGLSTRMKTTLRGADVKATNIALNNHNSLQDIYRN</sequence>
<dbReference type="Proteomes" id="UP000285951">
    <property type="component" value="Unassembled WGS sequence"/>
</dbReference>
<evidence type="ECO:0000313" key="4">
    <source>
        <dbReference type="Proteomes" id="UP000462449"/>
    </source>
</evidence>
<evidence type="ECO:0000313" key="3">
    <source>
        <dbReference type="Proteomes" id="UP000285951"/>
    </source>
</evidence>
<dbReference type="EMBL" id="WOTW01000006">
    <property type="protein sequence ID" value="MUP36961.1"/>
    <property type="molecule type" value="Genomic_DNA"/>
</dbReference>
<organism evidence="1 4">
    <name type="scientific">Labilibaculum euxinus</name>
    <dbReference type="NCBI Taxonomy" id="2686357"/>
    <lineage>
        <taxon>Bacteria</taxon>
        <taxon>Pseudomonadati</taxon>
        <taxon>Bacteroidota</taxon>
        <taxon>Bacteroidia</taxon>
        <taxon>Marinilabiliales</taxon>
        <taxon>Marinifilaceae</taxon>
        <taxon>Labilibaculum</taxon>
    </lineage>
</organism>
<protein>
    <recommendedName>
        <fullName evidence="5">SEC-C domain-containing protein</fullName>
    </recommendedName>
</protein>
<gene>
    <name evidence="2" type="ORF">DWB62_003950</name>
    <name evidence="1" type="ORF">GNY23_03950</name>
</gene>
<dbReference type="Gene3D" id="3.10.450.50">
    <property type="match status" value="1"/>
</dbReference>
<dbReference type="Pfam" id="PF02810">
    <property type="entry name" value="SEC-C"/>
    <property type="match status" value="1"/>
</dbReference>
<dbReference type="InterPro" id="IPR004027">
    <property type="entry name" value="SEC_C_motif"/>
</dbReference>
<name>A0A7M4D2T2_9BACT</name>
<reference evidence="2 3" key="1">
    <citation type="submission" date="2019-11" db="EMBL/GenBank/DDBJ databases">
        <title>Draft genome sequence of Labilibaculum sp. strain SYP isolated from Black Sea.</title>
        <authorList>
            <person name="Yadav S."/>
            <person name="Villanueva L."/>
        </authorList>
    </citation>
    <scope>NUCLEOTIDE SEQUENCE [LARGE SCALE GENOMIC DNA]</scope>
    <source>
        <strain evidence="2 3">44</strain>
    </source>
</reference>
<evidence type="ECO:0008006" key="5">
    <source>
        <dbReference type="Google" id="ProtNLM"/>
    </source>
</evidence>
<keyword evidence="3" id="KW-1185">Reference proteome</keyword>
<proteinExistence type="predicted"/>
<comment type="caution">
    <text evidence="1">The sequence shown here is derived from an EMBL/GenBank/DDBJ whole genome shotgun (WGS) entry which is preliminary data.</text>
</comment>
<dbReference type="AlphaFoldDB" id="A0A7M4D2T2"/>
<dbReference type="OrthoDB" id="21421at2"/>
<dbReference type="RefSeq" id="WP_156194823.1">
    <property type="nucleotide sequence ID" value="NZ_QTZN02000006.1"/>
</dbReference>
<accession>A0A7M4D2T2</accession>
<evidence type="ECO:0000313" key="1">
    <source>
        <dbReference type="EMBL" id="MUP36961.1"/>
    </source>
</evidence>
<dbReference type="SUPFAM" id="SSF103642">
    <property type="entry name" value="Sec-C motif"/>
    <property type="match status" value="1"/>
</dbReference>
<dbReference type="EMBL" id="QTZN02000006">
    <property type="protein sequence ID" value="MVB06166.1"/>
    <property type="molecule type" value="Genomic_DNA"/>
</dbReference>